<sequence length="177" mass="19781">MIPVTLIKAIVTQLIIYPPARPLLPWPDDGRVYALVRAPNIPVGFYRYLYDTVGKAHHWTSRHLPDARLAQEIHSPSIGIHVLYVDGAPAGWFETEHKVQLRETRIVHFAVLPDFHGQKLARPLLTRAIEAGLSTGCEVLSLETNTLDHPAALRLYRTSGFEAVGVREVLTAAIEPR</sequence>
<organism evidence="2 3">
    <name type="scientific">Consotaella salsifontis</name>
    <dbReference type="NCBI Taxonomy" id="1365950"/>
    <lineage>
        <taxon>Bacteria</taxon>
        <taxon>Pseudomonadati</taxon>
        <taxon>Pseudomonadota</taxon>
        <taxon>Alphaproteobacteria</taxon>
        <taxon>Hyphomicrobiales</taxon>
        <taxon>Aurantimonadaceae</taxon>
        <taxon>Consotaella</taxon>
    </lineage>
</organism>
<evidence type="ECO:0000259" key="1">
    <source>
        <dbReference type="PROSITE" id="PS51186"/>
    </source>
</evidence>
<keyword evidence="3" id="KW-1185">Reference proteome</keyword>
<dbReference type="PROSITE" id="PS51186">
    <property type="entry name" value="GNAT"/>
    <property type="match status" value="1"/>
</dbReference>
<dbReference type="Proteomes" id="UP000190135">
    <property type="component" value="Unassembled WGS sequence"/>
</dbReference>
<dbReference type="InterPro" id="IPR016181">
    <property type="entry name" value="Acyl_CoA_acyltransferase"/>
</dbReference>
<protein>
    <submittedName>
        <fullName evidence="2">Acetyltransferase (GNAT) domain-containing protein</fullName>
    </submittedName>
</protein>
<dbReference type="Gene3D" id="3.40.630.30">
    <property type="match status" value="1"/>
</dbReference>
<dbReference type="EMBL" id="FUXL01000001">
    <property type="protein sequence ID" value="SJZ52516.1"/>
    <property type="molecule type" value="Genomic_DNA"/>
</dbReference>
<dbReference type="InterPro" id="IPR000182">
    <property type="entry name" value="GNAT_dom"/>
</dbReference>
<reference evidence="2 3" key="1">
    <citation type="submission" date="2017-02" db="EMBL/GenBank/DDBJ databases">
        <authorList>
            <person name="Peterson S.W."/>
        </authorList>
    </citation>
    <scope>NUCLEOTIDE SEQUENCE [LARGE SCALE GENOMIC DNA]</scope>
    <source>
        <strain evidence="2 3">USBA 369</strain>
    </source>
</reference>
<feature type="domain" description="N-acetyltransferase" evidence="1">
    <location>
        <begin position="15"/>
        <end position="177"/>
    </location>
</feature>
<dbReference type="SUPFAM" id="SSF55729">
    <property type="entry name" value="Acyl-CoA N-acyltransferases (Nat)"/>
    <property type="match status" value="1"/>
</dbReference>
<accession>A0A1T4LCZ0</accession>
<dbReference type="Pfam" id="PF00583">
    <property type="entry name" value="Acetyltransf_1"/>
    <property type="match status" value="1"/>
</dbReference>
<dbReference type="CDD" id="cd04301">
    <property type="entry name" value="NAT_SF"/>
    <property type="match status" value="1"/>
</dbReference>
<evidence type="ECO:0000313" key="2">
    <source>
        <dbReference type="EMBL" id="SJZ52516.1"/>
    </source>
</evidence>
<keyword evidence="2" id="KW-0808">Transferase</keyword>
<dbReference type="GO" id="GO:0016747">
    <property type="term" value="F:acyltransferase activity, transferring groups other than amino-acyl groups"/>
    <property type="evidence" value="ECO:0007669"/>
    <property type="project" value="InterPro"/>
</dbReference>
<dbReference type="AlphaFoldDB" id="A0A1T4LCZ0"/>
<name>A0A1T4LCZ0_9HYPH</name>
<evidence type="ECO:0000313" key="3">
    <source>
        <dbReference type="Proteomes" id="UP000190135"/>
    </source>
</evidence>
<dbReference type="STRING" id="1365950.SAMN05428963_101165"/>
<proteinExistence type="predicted"/>
<gene>
    <name evidence="2" type="ORF">SAMN05428963_101165</name>
</gene>